<dbReference type="PANTHER" id="PTHR12603">
    <property type="entry name" value="CCR4-NOT TRANSCRIPTION COMPLEX RELATED"/>
    <property type="match status" value="1"/>
</dbReference>
<accession>A0ABY8EMK3</accession>
<dbReference type="CDD" id="cd12438">
    <property type="entry name" value="RRM_CNOT4"/>
    <property type="match status" value="1"/>
</dbReference>
<dbReference type="PANTHER" id="PTHR12603:SF0">
    <property type="entry name" value="CCR4-NOT TRANSCRIPTION COMPLEX SUBUNIT 4"/>
    <property type="match status" value="1"/>
</dbReference>
<keyword evidence="2" id="KW-0694">RNA-binding</keyword>
<feature type="region of interest" description="Disordered" evidence="3">
    <location>
        <begin position="334"/>
        <end position="414"/>
    </location>
</feature>
<gene>
    <name evidence="6" type="primary">NOT4</name>
    <name evidence="6" type="ORF">GLX27_001421</name>
</gene>
<keyword evidence="7" id="KW-1185">Reference proteome</keyword>
<dbReference type="InterPro" id="IPR039780">
    <property type="entry name" value="Mot2"/>
</dbReference>
<dbReference type="InterPro" id="IPR003954">
    <property type="entry name" value="RRM_euk-type"/>
</dbReference>
<keyword evidence="6" id="KW-0012">Acyltransferase</keyword>
<dbReference type="InterPro" id="IPR013083">
    <property type="entry name" value="Znf_RING/FYVE/PHD"/>
</dbReference>
<dbReference type="Proteomes" id="UP000818624">
    <property type="component" value="Chromosome 1"/>
</dbReference>
<feature type="compositionally biased region" description="Low complexity" evidence="3">
    <location>
        <begin position="670"/>
        <end position="685"/>
    </location>
</feature>
<evidence type="ECO:0000313" key="7">
    <source>
        <dbReference type="Proteomes" id="UP000818624"/>
    </source>
</evidence>
<dbReference type="EC" id="2.3.2.27" evidence="6"/>
<evidence type="ECO:0000259" key="5">
    <source>
        <dbReference type="PROSITE" id="PS50102"/>
    </source>
</evidence>
<keyword evidence="1" id="KW-0862">Zinc</keyword>
<dbReference type="CDD" id="cd16618">
    <property type="entry name" value="mRING-HC-C4C4_CNOT4"/>
    <property type="match status" value="1"/>
</dbReference>
<protein>
    <submittedName>
        <fullName evidence="6">RING-type E3 ubiquitin transferase</fullName>
        <ecNumber evidence="6">2.3.2.27</ecNumber>
    </submittedName>
</protein>
<dbReference type="InterPro" id="IPR039515">
    <property type="entry name" value="NOT4_mRING-HC-C4C4"/>
</dbReference>
<dbReference type="Pfam" id="PF14570">
    <property type="entry name" value="zf-RING_4"/>
    <property type="match status" value="1"/>
</dbReference>
<evidence type="ECO:0000259" key="4">
    <source>
        <dbReference type="PROSITE" id="PS50089"/>
    </source>
</evidence>
<feature type="domain" description="RRM" evidence="5">
    <location>
        <begin position="134"/>
        <end position="225"/>
    </location>
</feature>
<dbReference type="PROSITE" id="PS50089">
    <property type="entry name" value="ZF_RING_2"/>
    <property type="match status" value="1"/>
</dbReference>
<feature type="domain" description="RING-type" evidence="4">
    <location>
        <begin position="39"/>
        <end position="82"/>
    </location>
</feature>
<reference evidence="6 7" key="1">
    <citation type="journal article" date="2020" name="Elife">
        <title>Loss of centromere function drives karyotype evolution in closely related Malassezia species.</title>
        <authorList>
            <person name="Sankaranarayanan S.R."/>
            <person name="Ianiri G."/>
            <person name="Coelho M.A."/>
            <person name="Reza M.H."/>
            <person name="Thimmappa B.C."/>
            <person name="Ganguly P."/>
            <person name="Vadnala R.N."/>
            <person name="Sun S."/>
            <person name="Siddharthan R."/>
            <person name="Tellgren-Roth C."/>
            <person name="Dawson T.L."/>
            <person name="Heitman J."/>
            <person name="Sanyal K."/>
        </authorList>
    </citation>
    <scope>NUCLEOTIDE SEQUENCE [LARGE SCALE GENOMIC DNA]</scope>
    <source>
        <strain evidence="6">CBS14141</strain>
    </source>
</reference>
<keyword evidence="1" id="KW-0863">Zinc-finger</keyword>
<dbReference type="InterPro" id="IPR035979">
    <property type="entry name" value="RBD_domain_sf"/>
</dbReference>
<sequence>MVRRTGTTGGHAPPPPVASDHGKHGQDTYWSDDGDENECPLCLEEIDISDANFKPCPCGYQICRFCWHHIKQNLNGRCPACRRKYSDQAIEFKAMSTEEILLLTNAKKNREREKKEMEATNRKHLSNMRVVQKNLVYVVGLSPKFAREEFIPTLKSADYFGQYGRVAKILISKRTSSHKFGNGHEPSIGVYVTYQNKEDAARAIVAIDGSKEPGGRIIRASYGTTKYCTAYLRNLPCSNPGCTYLHEPGEEADSFTKEDLATLRHAAKDTEHKIKPASMHLNPITKKVQAETAAAAAAAAHAVENGEGSALPRTALWASGKPMAHVEARDVPAFPGLTAHKDSPKAKPATPAKPSAKPRATDSPRPAPKKEKARKEDVEAQADDATAATPVRSPKPAAASTAADASGGSSYKPSANAQQLLDDLHARRQDGREQPSVFPDFDWTLATLHEGDFSFHLPELSEASPSPPSTARSSSLGSLGTMFAHDMHGDDGDAAGYIPYKGAFNPFDAELDVRDDARTERMNADALWRLQQQQQSAHAAVHAARADLWPRAARPDDERAPEEQRSAAAALLAARARQMQEATELDARAKHARADGLAGAPRGDSQSLLVLLRRIQEQPDERPPSSPARSIAEAHGAPPPGLGAEVLTPGRDVTRREYTPTPPPPGLVPGGMSPAMPHAQAAQQPNRATGLLLAQLLGTHGAKTPELAGTPSST</sequence>
<feature type="region of interest" description="Disordered" evidence="3">
    <location>
        <begin position="582"/>
        <end position="602"/>
    </location>
</feature>
<organism evidence="6 7">
    <name type="scientific">Malassezia furfur</name>
    <name type="common">Pityriasis versicolor infection agent</name>
    <name type="synonym">Pityrosporum furfur</name>
    <dbReference type="NCBI Taxonomy" id="55194"/>
    <lineage>
        <taxon>Eukaryota</taxon>
        <taxon>Fungi</taxon>
        <taxon>Dikarya</taxon>
        <taxon>Basidiomycota</taxon>
        <taxon>Ustilaginomycotina</taxon>
        <taxon>Malasseziomycetes</taxon>
        <taxon>Malasseziales</taxon>
        <taxon>Malasseziaceae</taxon>
        <taxon>Malassezia</taxon>
    </lineage>
</organism>
<evidence type="ECO:0000256" key="1">
    <source>
        <dbReference type="PROSITE-ProRule" id="PRU00175"/>
    </source>
</evidence>
<feature type="region of interest" description="Disordered" evidence="3">
    <location>
        <begin position="1"/>
        <end position="30"/>
    </location>
</feature>
<feature type="region of interest" description="Disordered" evidence="3">
    <location>
        <begin position="662"/>
        <end position="685"/>
    </location>
</feature>
<dbReference type="InterPro" id="IPR001841">
    <property type="entry name" value="Znf_RING"/>
</dbReference>
<keyword evidence="1" id="KW-0479">Metal-binding</keyword>
<feature type="compositionally biased region" description="Low complexity" evidence="3">
    <location>
        <begin position="397"/>
        <end position="410"/>
    </location>
</feature>
<keyword evidence="6" id="KW-0808">Transferase</keyword>
<feature type="compositionally biased region" description="Basic and acidic residues" evidence="3">
    <location>
        <begin position="368"/>
        <end position="378"/>
    </location>
</feature>
<proteinExistence type="predicted"/>
<dbReference type="EMBL" id="CP046234">
    <property type="protein sequence ID" value="WFD46780.1"/>
    <property type="molecule type" value="Genomic_DNA"/>
</dbReference>
<feature type="compositionally biased region" description="Low complexity" evidence="3">
    <location>
        <begin position="346"/>
        <end position="358"/>
    </location>
</feature>
<dbReference type="SUPFAM" id="SSF57850">
    <property type="entry name" value="RING/U-box"/>
    <property type="match status" value="1"/>
</dbReference>
<dbReference type="GO" id="GO:0061630">
    <property type="term" value="F:ubiquitin protein ligase activity"/>
    <property type="evidence" value="ECO:0007669"/>
    <property type="project" value="UniProtKB-EC"/>
</dbReference>
<dbReference type="InterPro" id="IPR034261">
    <property type="entry name" value="CNOT4_RRM"/>
</dbReference>
<dbReference type="SUPFAM" id="SSF54928">
    <property type="entry name" value="RNA-binding domain, RBD"/>
    <property type="match status" value="1"/>
</dbReference>
<name>A0ABY8EMK3_MALFU</name>
<feature type="region of interest" description="Disordered" evidence="3">
    <location>
        <begin position="617"/>
        <end position="647"/>
    </location>
</feature>
<dbReference type="Gene3D" id="3.30.70.330">
    <property type="match status" value="1"/>
</dbReference>
<evidence type="ECO:0000256" key="2">
    <source>
        <dbReference type="PROSITE-ProRule" id="PRU00176"/>
    </source>
</evidence>
<dbReference type="SMART" id="SM00361">
    <property type="entry name" value="RRM_1"/>
    <property type="match status" value="1"/>
</dbReference>
<dbReference type="InterPro" id="IPR012677">
    <property type="entry name" value="Nucleotide-bd_a/b_plait_sf"/>
</dbReference>
<feature type="compositionally biased region" description="Basic and acidic residues" evidence="3">
    <location>
        <begin position="585"/>
        <end position="594"/>
    </location>
</feature>
<dbReference type="InterPro" id="IPR000504">
    <property type="entry name" value="RRM_dom"/>
</dbReference>
<evidence type="ECO:0000256" key="3">
    <source>
        <dbReference type="SAM" id="MobiDB-lite"/>
    </source>
</evidence>
<dbReference type="Gene3D" id="3.30.40.10">
    <property type="entry name" value="Zinc/RING finger domain, C3HC4 (zinc finger)"/>
    <property type="match status" value="1"/>
</dbReference>
<evidence type="ECO:0000313" key="6">
    <source>
        <dbReference type="EMBL" id="WFD46780.1"/>
    </source>
</evidence>
<dbReference type="PROSITE" id="PS50102">
    <property type="entry name" value="RRM"/>
    <property type="match status" value="1"/>
</dbReference>